<dbReference type="Pfam" id="PF00122">
    <property type="entry name" value="E1-E2_ATPase"/>
    <property type="match status" value="1"/>
</dbReference>
<dbReference type="InterPro" id="IPR023299">
    <property type="entry name" value="ATPase_P-typ_cyto_dom_N"/>
</dbReference>
<dbReference type="EMBL" id="LR134289">
    <property type="protein sequence ID" value="VEE11071.1"/>
    <property type="molecule type" value="Genomic_DNA"/>
</dbReference>
<dbReference type="PRINTS" id="PR00120">
    <property type="entry name" value="HATPASE"/>
</dbReference>
<dbReference type="InterPro" id="IPR001757">
    <property type="entry name" value="P_typ_ATPase"/>
</dbReference>
<sequence length="776" mass="85403">MTAQDNNFENTFESGQTGLSDIAVRDALNKFGYNEIPEEHTNSLKGVLRRLWGPIPWILEMALILEIALGKLLQGSIIVVLLIFSAIIGELQERRARKALNFLKQNIQVRVRVVRNSKWQFLMAKKIVPQDYIHLKAGDIVPADCIVIKGALELDQSSVTGESASVSYNENENIYSGSVVRSGEALVKVAATGSSSYFGKTAELVKTASAPGHLEKILFSVVRYLAVIDLFLAAVLLISAIINGLALLPLLPFFIVLVIATVPISMPASFTVANALEARSLAKEGVLVTGLTALQEAASIQVLCVDKTGTLTENRPVLSEITALSTETENEVLRYAAACCDSSSLNPVDIAILKEIKNRNIQPLNRQEFMPFNPVNKFSQATVSDINKVQRIILGSPMVMEQYTSSPQRINEVYHRMAKTGNRVLAVAVLGEENTRICGLLSLADYPRKDAFQLVQTIKGMGVKIIMITGDTAMTAQAIGEDLAIGNRAGTLDQVLQSPMEYDSVANIYPEDKYQIIKSLQQKGLITAMTGDGMNDAPALKQAEIGIAVKDATDVAKASAKVILTQPGLSDIIKVIQGGMKVYRRMLTWTITKISRTIELSVLLTAGYILTEDFVIPLNLIVLVVVFNDLVTITLGTDRAAISQKIEQWDMKRILKISGIFALGWTTLGVTLIYLMQRKMNVPMQQIQTYMFLYLIFSAQLTIYCTRVKNAFWKFWPSRMVIAVTTGNIIISAILASAGILMQAVPLAHIVILFTISVMFTVLLDYLKILFYRRKS</sequence>
<evidence type="ECO:0000256" key="6">
    <source>
        <dbReference type="ARBA" id="ARBA00022989"/>
    </source>
</evidence>
<dbReference type="SUPFAM" id="SSF81653">
    <property type="entry name" value="Calcium ATPase, transduction domain A"/>
    <property type="match status" value="1"/>
</dbReference>
<evidence type="ECO:0000256" key="2">
    <source>
        <dbReference type="ARBA" id="ARBA00022692"/>
    </source>
</evidence>
<name>A0A3S4R5W0_CHRGE</name>
<feature type="transmembrane region" description="Helical" evidence="8">
    <location>
        <begin position="687"/>
        <end position="708"/>
    </location>
</feature>
<dbReference type="PRINTS" id="PR00119">
    <property type="entry name" value="CATATPASE"/>
</dbReference>
<keyword evidence="3" id="KW-0547">Nucleotide-binding</keyword>
<dbReference type="Pfam" id="PF00690">
    <property type="entry name" value="Cation_ATPase_N"/>
    <property type="match status" value="1"/>
</dbReference>
<dbReference type="Gene3D" id="2.70.150.10">
    <property type="entry name" value="Calcium-transporting ATPase, cytoplasmic transduction domain A"/>
    <property type="match status" value="1"/>
</dbReference>
<dbReference type="Gene3D" id="1.20.1110.10">
    <property type="entry name" value="Calcium-transporting ATPase, transmembrane domain"/>
    <property type="match status" value="1"/>
</dbReference>
<dbReference type="GeneID" id="93023502"/>
<feature type="transmembrane region" description="Helical" evidence="8">
    <location>
        <begin position="61"/>
        <end position="88"/>
    </location>
</feature>
<dbReference type="Proteomes" id="UP000279227">
    <property type="component" value="Chromosome"/>
</dbReference>
<dbReference type="InterPro" id="IPR018303">
    <property type="entry name" value="ATPase_P-typ_P_site"/>
</dbReference>
<keyword evidence="5" id="KW-1278">Translocase</keyword>
<dbReference type="Gene3D" id="3.40.50.1000">
    <property type="entry name" value="HAD superfamily/HAD-like"/>
    <property type="match status" value="1"/>
</dbReference>
<dbReference type="InterPro" id="IPR023214">
    <property type="entry name" value="HAD_sf"/>
</dbReference>
<keyword evidence="6 8" id="KW-1133">Transmembrane helix</keyword>
<reference evidence="10 11" key="1">
    <citation type="submission" date="2018-12" db="EMBL/GenBank/DDBJ databases">
        <authorList>
            <consortium name="Pathogen Informatics"/>
        </authorList>
    </citation>
    <scope>NUCLEOTIDE SEQUENCE [LARGE SCALE GENOMIC DNA]</scope>
    <source>
        <strain evidence="10 11">NCTC11432</strain>
    </source>
</reference>
<feature type="transmembrane region" description="Helical" evidence="8">
    <location>
        <begin position="224"/>
        <end position="247"/>
    </location>
</feature>
<feature type="transmembrane region" description="Helical" evidence="8">
    <location>
        <begin position="747"/>
        <end position="767"/>
    </location>
</feature>
<feature type="transmembrane region" description="Helical" evidence="8">
    <location>
        <begin position="594"/>
        <end position="610"/>
    </location>
</feature>
<dbReference type="NCBIfam" id="TIGR01494">
    <property type="entry name" value="ATPase_P-type"/>
    <property type="match status" value="2"/>
</dbReference>
<dbReference type="InterPro" id="IPR059000">
    <property type="entry name" value="ATPase_P-type_domA"/>
</dbReference>
<evidence type="ECO:0000256" key="8">
    <source>
        <dbReference type="SAM" id="Phobius"/>
    </source>
</evidence>
<keyword evidence="4" id="KW-0067">ATP-binding</keyword>
<dbReference type="STRING" id="525257.HMPREF0204_15201"/>
<dbReference type="PROSITE" id="PS00154">
    <property type="entry name" value="ATPASE_E1_E2"/>
    <property type="match status" value="1"/>
</dbReference>
<dbReference type="OrthoDB" id="1521937at2"/>
<proteinExistence type="predicted"/>
<accession>A0A3S4R5W0</accession>
<dbReference type="EC" id="3.6.3.8" evidence="10"/>
<keyword evidence="2 8" id="KW-0812">Transmembrane</keyword>
<dbReference type="SFLD" id="SFLDG00002">
    <property type="entry name" value="C1.7:_P-type_atpase_like"/>
    <property type="match status" value="1"/>
</dbReference>
<dbReference type="GO" id="GO:0016887">
    <property type="term" value="F:ATP hydrolysis activity"/>
    <property type="evidence" value="ECO:0007669"/>
    <property type="project" value="InterPro"/>
</dbReference>
<evidence type="ECO:0000259" key="9">
    <source>
        <dbReference type="SMART" id="SM00831"/>
    </source>
</evidence>
<dbReference type="SUPFAM" id="SSF81665">
    <property type="entry name" value="Calcium ATPase, transmembrane domain M"/>
    <property type="match status" value="1"/>
</dbReference>
<feature type="domain" description="Cation-transporting P-type ATPase N-terminal" evidence="9">
    <location>
        <begin position="4"/>
        <end position="71"/>
    </location>
</feature>
<dbReference type="InterPro" id="IPR004014">
    <property type="entry name" value="ATPase_P-typ_cation-transptr_N"/>
</dbReference>
<dbReference type="SFLD" id="SFLDS00003">
    <property type="entry name" value="Haloacid_Dehalogenase"/>
    <property type="match status" value="1"/>
</dbReference>
<dbReference type="KEGG" id="cgle:NCTC11432_04605"/>
<evidence type="ECO:0000256" key="5">
    <source>
        <dbReference type="ARBA" id="ARBA00022967"/>
    </source>
</evidence>
<feature type="transmembrane region" description="Helical" evidence="8">
    <location>
        <begin position="720"/>
        <end position="741"/>
    </location>
</feature>
<evidence type="ECO:0000256" key="7">
    <source>
        <dbReference type="ARBA" id="ARBA00023136"/>
    </source>
</evidence>
<evidence type="ECO:0000313" key="10">
    <source>
        <dbReference type="EMBL" id="VEE11071.1"/>
    </source>
</evidence>
<dbReference type="GO" id="GO:0016020">
    <property type="term" value="C:membrane"/>
    <property type="evidence" value="ECO:0007669"/>
    <property type="project" value="UniProtKB-SubCell"/>
</dbReference>
<comment type="subcellular location">
    <subcellularLocation>
        <location evidence="1">Membrane</location>
        <topology evidence="1">Multi-pass membrane protein</topology>
    </subcellularLocation>
</comment>
<dbReference type="SFLD" id="SFLDF00027">
    <property type="entry name" value="p-type_atpase"/>
    <property type="match status" value="1"/>
</dbReference>
<dbReference type="InterPro" id="IPR036412">
    <property type="entry name" value="HAD-like_sf"/>
</dbReference>
<dbReference type="PANTHER" id="PTHR42861">
    <property type="entry name" value="CALCIUM-TRANSPORTING ATPASE"/>
    <property type="match status" value="1"/>
</dbReference>
<keyword evidence="7 8" id="KW-0472">Membrane</keyword>
<dbReference type="SUPFAM" id="SSF56784">
    <property type="entry name" value="HAD-like"/>
    <property type="match status" value="1"/>
</dbReference>
<organism evidence="10 11">
    <name type="scientific">Chryseobacterium gleum</name>
    <name type="common">Flavobacterium gleum</name>
    <dbReference type="NCBI Taxonomy" id="250"/>
    <lineage>
        <taxon>Bacteria</taxon>
        <taxon>Pseudomonadati</taxon>
        <taxon>Bacteroidota</taxon>
        <taxon>Flavobacteriia</taxon>
        <taxon>Flavobacteriales</taxon>
        <taxon>Weeksellaceae</taxon>
        <taxon>Chryseobacterium group</taxon>
        <taxon>Chryseobacterium</taxon>
    </lineage>
</organism>
<gene>
    <name evidence="10" type="ORF">NCTC11432_04605</name>
</gene>
<evidence type="ECO:0000256" key="1">
    <source>
        <dbReference type="ARBA" id="ARBA00004141"/>
    </source>
</evidence>
<dbReference type="AlphaFoldDB" id="A0A3S4R5W0"/>
<evidence type="ECO:0000313" key="11">
    <source>
        <dbReference type="Proteomes" id="UP000279227"/>
    </source>
</evidence>
<dbReference type="Gene3D" id="3.40.1110.10">
    <property type="entry name" value="Calcium-transporting ATPase, cytoplasmic domain N"/>
    <property type="match status" value="1"/>
</dbReference>
<feature type="transmembrane region" description="Helical" evidence="8">
    <location>
        <begin position="616"/>
        <end position="636"/>
    </location>
</feature>
<keyword evidence="10" id="KW-0378">Hydrolase</keyword>
<dbReference type="RefSeq" id="WP_002981521.1">
    <property type="nucleotide sequence ID" value="NZ_CP068486.1"/>
</dbReference>
<dbReference type="InterPro" id="IPR023298">
    <property type="entry name" value="ATPase_P-typ_TM_dom_sf"/>
</dbReference>
<dbReference type="InterPro" id="IPR008250">
    <property type="entry name" value="ATPase_P-typ_transduc_dom_A_sf"/>
</dbReference>
<feature type="transmembrane region" description="Helical" evidence="8">
    <location>
        <begin position="657"/>
        <end position="675"/>
    </location>
</feature>
<protein>
    <submittedName>
        <fullName evidence="10">Calcium-transporting ATPase lmo0841</fullName>
        <ecNumber evidence="10">3.6.3.8</ecNumber>
    </submittedName>
</protein>
<evidence type="ECO:0000256" key="4">
    <source>
        <dbReference type="ARBA" id="ARBA00022840"/>
    </source>
</evidence>
<dbReference type="InterPro" id="IPR044492">
    <property type="entry name" value="P_typ_ATPase_HD_dom"/>
</dbReference>
<evidence type="ECO:0000256" key="3">
    <source>
        <dbReference type="ARBA" id="ARBA00022741"/>
    </source>
</evidence>
<dbReference type="GO" id="GO:0005524">
    <property type="term" value="F:ATP binding"/>
    <property type="evidence" value="ECO:0007669"/>
    <property type="project" value="UniProtKB-KW"/>
</dbReference>
<dbReference type="Pfam" id="PF00702">
    <property type="entry name" value="Hydrolase"/>
    <property type="match status" value="1"/>
</dbReference>
<feature type="transmembrane region" description="Helical" evidence="8">
    <location>
        <begin position="253"/>
        <end position="273"/>
    </location>
</feature>
<dbReference type="SMART" id="SM00831">
    <property type="entry name" value="Cation_ATPase_N"/>
    <property type="match status" value="1"/>
</dbReference>